<evidence type="ECO:0000259" key="6">
    <source>
        <dbReference type="Pfam" id="PF00155"/>
    </source>
</evidence>
<accession>A0A516Q6I1</accession>
<evidence type="ECO:0000256" key="3">
    <source>
        <dbReference type="ARBA" id="ARBA00022898"/>
    </source>
</evidence>
<dbReference type="OrthoDB" id="3224382at2"/>
<dbReference type="PANTHER" id="PTHR43525:SF2">
    <property type="entry name" value="CYSTATHIONINE BETA-LYASE-RELATED"/>
    <property type="match status" value="1"/>
</dbReference>
<comment type="similarity">
    <text evidence="5">Belongs to the class-II pyridoxal-phosphate-dependent aminotransferase family. MalY/PatB cystathionine beta-lyase subfamily.</text>
</comment>
<proteinExistence type="inferred from homology"/>
<dbReference type="InterPro" id="IPR015422">
    <property type="entry name" value="PyrdxlP-dep_Trfase_small"/>
</dbReference>
<dbReference type="InterPro" id="IPR004839">
    <property type="entry name" value="Aminotransferase_I/II_large"/>
</dbReference>
<reference evidence="7 8" key="1">
    <citation type="submission" date="2019-07" db="EMBL/GenBank/DDBJ databases">
        <title>Microlunatus dokdonensis sp. nov. isolated from the rhizospheric soil of the wild plant Elymus tsukushiensis.</title>
        <authorList>
            <person name="Ghim S.-Y."/>
            <person name="Hwang Y.-J."/>
            <person name="Son J.-S."/>
            <person name="Shin J.-H."/>
        </authorList>
    </citation>
    <scope>NUCLEOTIDE SEQUENCE [LARGE SCALE GENOMIC DNA]</scope>
    <source>
        <strain evidence="7 8">KUDC0627</strain>
    </source>
</reference>
<dbReference type="CDD" id="cd00609">
    <property type="entry name" value="AAT_like"/>
    <property type="match status" value="1"/>
</dbReference>
<keyword evidence="8" id="KW-1185">Reference proteome</keyword>
<dbReference type="Proteomes" id="UP000319263">
    <property type="component" value="Chromosome"/>
</dbReference>
<evidence type="ECO:0000313" key="8">
    <source>
        <dbReference type="Proteomes" id="UP000319263"/>
    </source>
</evidence>
<organism evidence="7 8">
    <name type="scientific">Microlunatus elymi</name>
    <dbReference type="NCBI Taxonomy" id="2596828"/>
    <lineage>
        <taxon>Bacteria</taxon>
        <taxon>Bacillati</taxon>
        <taxon>Actinomycetota</taxon>
        <taxon>Actinomycetes</taxon>
        <taxon>Propionibacteriales</taxon>
        <taxon>Propionibacteriaceae</taxon>
        <taxon>Microlunatus</taxon>
    </lineage>
</organism>
<evidence type="ECO:0000256" key="2">
    <source>
        <dbReference type="ARBA" id="ARBA00012224"/>
    </source>
</evidence>
<feature type="domain" description="Aminotransferase class I/classII large" evidence="6">
    <location>
        <begin position="16"/>
        <end position="332"/>
    </location>
</feature>
<dbReference type="InterPro" id="IPR051798">
    <property type="entry name" value="Class-II_PLP-Dep_Aminotrans"/>
</dbReference>
<name>A0A516Q6I1_9ACTN</name>
<evidence type="ECO:0000313" key="7">
    <source>
        <dbReference type="EMBL" id="QDP99048.1"/>
    </source>
</evidence>
<dbReference type="Gene3D" id="3.90.1150.10">
    <property type="entry name" value="Aspartate Aminotransferase, domain 1"/>
    <property type="match status" value="1"/>
</dbReference>
<comment type="cofactor">
    <cofactor evidence="1">
        <name>pyridoxal 5'-phosphate</name>
        <dbReference type="ChEBI" id="CHEBI:597326"/>
    </cofactor>
</comment>
<dbReference type="AlphaFoldDB" id="A0A516Q6I1"/>
<dbReference type="EMBL" id="CP041692">
    <property type="protein sequence ID" value="QDP99048.1"/>
    <property type="molecule type" value="Genomic_DNA"/>
</dbReference>
<dbReference type="KEGG" id="mik:FOE78_23300"/>
<dbReference type="PANTHER" id="PTHR43525">
    <property type="entry name" value="PROTEIN MALY"/>
    <property type="match status" value="1"/>
</dbReference>
<dbReference type="Pfam" id="PF00155">
    <property type="entry name" value="Aminotran_1_2"/>
    <property type="match status" value="1"/>
</dbReference>
<dbReference type="GO" id="GO:0030170">
    <property type="term" value="F:pyridoxal phosphate binding"/>
    <property type="evidence" value="ECO:0007669"/>
    <property type="project" value="InterPro"/>
</dbReference>
<keyword evidence="3" id="KW-0663">Pyridoxal phosphate</keyword>
<evidence type="ECO:0000256" key="5">
    <source>
        <dbReference type="ARBA" id="ARBA00037974"/>
    </source>
</evidence>
<dbReference type="SUPFAM" id="SSF53383">
    <property type="entry name" value="PLP-dependent transferases"/>
    <property type="match status" value="1"/>
</dbReference>
<dbReference type="GO" id="GO:0047804">
    <property type="term" value="F:cysteine-S-conjugate beta-lyase activity"/>
    <property type="evidence" value="ECO:0007669"/>
    <property type="project" value="UniProtKB-EC"/>
</dbReference>
<protein>
    <recommendedName>
        <fullName evidence="2">cysteine-S-conjugate beta-lyase</fullName>
        <ecNumber evidence="2">4.4.1.13</ecNumber>
    </recommendedName>
</protein>
<gene>
    <name evidence="7" type="ORF">FOE78_23300</name>
</gene>
<keyword evidence="7" id="KW-0808">Transferase</keyword>
<dbReference type="EC" id="4.4.1.13" evidence="2"/>
<dbReference type="Gene3D" id="3.40.640.10">
    <property type="entry name" value="Type I PLP-dependent aspartate aminotransferase-like (Major domain)"/>
    <property type="match status" value="1"/>
</dbReference>
<keyword evidence="4" id="KW-0456">Lyase</keyword>
<dbReference type="InterPro" id="IPR015421">
    <property type="entry name" value="PyrdxlP-dep_Trfase_major"/>
</dbReference>
<dbReference type="InterPro" id="IPR015424">
    <property type="entry name" value="PyrdxlP-dep_Trfase"/>
</dbReference>
<evidence type="ECO:0000256" key="4">
    <source>
        <dbReference type="ARBA" id="ARBA00023239"/>
    </source>
</evidence>
<dbReference type="GO" id="GO:0008483">
    <property type="term" value="F:transaminase activity"/>
    <property type="evidence" value="ECO:0007669"/>
    <property type="project" value="UniProtKB-KW"/>
</dbReference>
<keyword evidence="7" id="KW-0032">Aminotransferase</keyword>
<evidence type="ECO:0000256" key="1">
    <source>
        <dbReference type="ARBA" id="ARBA00001933"/>
    </source>
</evidence>
<sequence length="352" mass="37779">MDFGAAPPITEALHRTVDDGLFGYLPDQLAASMSRACAGWQADAYGWQVDPGRIHPLPDVLKGLEIAIQHFSRPGSPVIMPVPAYMPFLLLPPALEREIIRVPLLEQDGRYGFDLDALGRAFEQGGDLVVLCNPYNPVGRVFSAEELTAFSEVVAAHGGQVFADEIHGPLVYPGARHIPYASISETAAGHTLTATAASKAWNLPGLKCAQLIINNDADAKIYAGISPFLTHGASNPGVVATIAAYTAGKPWLDSVVDYLDGNRRLLAELLADELPMINFTPPEGTYIGWLDCRDLGLESSPAEFFAEHAGVALTDGAACGTPGFARMIFATPRPILTEMVHRMADAVRTHLR</sequence>